<reference evidence="1 2" key="1">
    <citation type="submission" date="2019-11" db="EMBL/GenBank/DDBJ databases">
        <title>Comparative genomics of hydrocarbon-degrading Desulfosarcina strains.</title>
        <authorList>
            <person name="Watanabe M."/>
            <person name="Kojima H."/>
            <person name="Fukui M."/>
        </authorList>
    </citation>
    <scope>NUCLEOTIDE SEQUENCE [LARGE SCALE GENOMIC DNA]</scope>
    <source>
        <strain evidence="1 2">28bB2T</strain>
    </source>
</reference>
<accession>A0A5K7ZSN6</accession>
<dbReference type="EMBL" id="AP021876">
    <property type="protein sequence ID" value="BBO83220.1"/>
    <property type="molecule type" value="Genomic_DNA"/>
</dbReference>
<protein>
    <submittedName>
        <fullName evidence="1">Uncharacterized protein</fullName>
    </submittedName>
</protein>
<organism evidence="1 2">
    <name type="scientific">Desulfosarcina ovata subsp. sediminis</name>
    <dbReference type="NCBI Taxonomy" id="885957"/>
    <lineage>
        <taxon>Bacteria</taxon>
        <taxon>Pseudomonadati</taxon>
        <taxon>Thermodesulfobacteriota</taxon>
        <taxon>Desulfobacteria</taxon>
        <taxon>Desulfobacterales</taxon>
        <taxon>Desulfosarcinaceae</taxon>
        <taxon>Desulfosarcina</taxon>
    </lineage>
</organism>
<dbReference type="KEGG" id="dov:DSCO28_37860"/>
<sequence length="68" mass="7964">MSIISVGDPYTGFWNINFQAGTKWLSHKNEPHRNLDNLPKAKLRTIGDRQQGVVYTEKYIFWLSIKLK</sequence>
<proteinExistence type="predicted"/>
<gene>
    <name evidence="1" type="ORF">DSCO28_37860</name>
</gene>
<name>A0A5K7ZSN6_9BACT</name>
<dbReference type="Proteomes" id="UP000425960">
    <property type="component" value="Chromosome"/>
</dbReference>
<evidence type="ECO:0000313" key="1">
    <source>
        <dbReference type="EMBL" id="BBO83220.1"/>
    </source>
</evidence>
<evidence type="ECO:0000313" key="2">
    <source>
        <dbReference type="Proteomes" id="UP000425960"/>
    </source>
</evidence>
<dbReference type="AlphaFoldDB" id="A0A5K7ZSN6"/>